<keyword evidence="6" id="KW-1185">Reference proteome</keyword>
<dbReference type="Pfam" id="PF12587">
    <property type="entry name" value="DUF3761"/>
    <property type="match status" value="1"/>
</dbReference>
<accession>A0A1B8QM42</accession>
<dbReference type="EMBL" id="LXTW01000012">
    <property type="protein sequence ID" value="OBX84942.1"/>
    <property type="molecule type" value="Genomic_DNA"/>
</dbReference>
<name>A0A1B8QM42_MORNO</name>
<reference evidence="3 6" key="3">
    <citation type="submission" date="2020-12" db="EMBL/GenBank/DDBJ databases">
        <title>FDA dAtabase for Regulatory Grade micrObial Sequences (FDA-ARGOS): Supporting development and validation of Infectious Disease Dx tests.</title>
        <authorList>
            <person name="Sproer C."/>
            <person name="Gronow S."/>
            <person name="Severitt S."/>
            <person name="Schroder I."/>
            <person name="Tallon L."/>
            <person name="Sadzewicz L."/>
            <person name="Zhao X."/>
            <person name="Boylan J."/>
            <person name="Ott S."/>
            <person name="Bowen H."/>
            <person name="Vavikolanu K."/>
            <person name="Mehta A."/>
            <person name="Aluvathingal J."/>
            <person name="Nadendla S."/>
            <person name="Lowell S."/>
            <person name="Myers T."/>
            <person name="Yan Y."/>
            <person name="Sichtig H."/>
        </authorList>
    </citation>
    <scope>NUCLEOTIDE SEQUENCE [LARGE SCALE GENOMIC DNA]</scope>
    <source>
        <strain evidence="3 6">FDAARGOS_869</strain>
    </source>
</reference>
<organism evidence="2 4">
    <name type="scientific">Moraxella nonliquefaciens</name>
    <dbReference type="NCBI Taxonomy" id="478"/>
    <lineage>
        <taxon>Bacteria</taxon>
        <taxon>Pseudomonadati</taxon>
        <taxon>Pseudomonadota</taxon>
        <taxon>Gammaproteobacteria</taxon>
        <taxon>Moraxellales</taxon>
        <taxon>Moraxellaceae</taxon>
        <taxon>Moraxella</taxon>
    </lineage>
</organism>
<evidence type="ECO:0000313" key="4">
    <source>
        <dbReference type="Proteomes" id="UP000092575"/>
    </source>
</evidence>
<evidence type="ECO:0000313" key="5">
    <source>
        <dbReference type="Proteomes" id="UP000092671"/>
    </source>
</evidence>
<reference evidence="2 4" key="1">
    <citation type="submission" date="2016-05" db="EMBL/GenBank/DDBJ databases">
        <title>Draft genome sequence of Moraxella nonliquefaciens CCUG 348T.</title>
        <authorList>
            <person name="Salva-Serra F."/>
            <person name="Engstrom-Jakobsson H."/>
            <person name="Thorell K."/>
            <person name="Gonzales-Siles L."/>
            <person name="Karlsson R."/>
            <person name="Boulund F."/>
            <person name="Engstrand L."/>
            <person name="Kristiansson E."/>
            <person name="Moore E."/>
        </authorList>
    </citation>
    <scope>NUCLEOTIDE SEQUENCE [LARGE SCALE GENOMIC DNA]</scope>
    <source>
        <strain evidence="2 4">CCUG 348</strain>
    </source>
</reference>
<reference evidence="1 5" key="2">
    <citation type="submission" date="2016-06" db="EMBL/GenBank/DDBJ databases">
        <title>Draft genome of Moraxella nonliquefaciens CCUG 60284.</title>
        <authorList>
            <person name="Salva-Serra F."/>
            <person name="Engstrom-Jakobsson H."/>
            <person name="Thorell K."/>
            <person name="Gonzales-Siles L."/>
            <person name="Karlsson R."/>
            <person name="Boulund F."/>
            <person name="Engstrand L."/>
            <person name="Kristiansson E."/>
            <person name="Moore E."/>
        </authorList>
    </citation>
    <scope>NUCLEOTIDE SEQUENCE [LARGE SCALE GENOMIC DNA]</scope>
    <source>
        <strain evidence="1 5">CCUG 60284</strain>
    </source>
</reference>
<protein>
    <submittedName>
        <fullName evidence="3">DUF3761 domain-containing protein</fullName>
    </submittedName>
</protein>
<dbReference type="InterPro" id="IPR022236">
    <property type="entry name" value="DUF3761"/>
</dbReference>
<dbReference type="AlphaFoldDB" id="A0A1B8QM42"/>
<evidence type="ECO:0000313" key="3">
    <source>
        <dbReference type="EMBL" id="QPT45236.1"/>
    </source>
</evidence>
<dbReference type="Proteomes" id="UP000594834">
    <property type="component" value="Chromosome"/>
</dbReference>
<sequence length="63" mass="7216">MTQKQLELQTPQTQYSNTNKYYPSEYYGHSHECTAICYDGTCSKSLGRRGVCSSHGGVKHWLR</sequence>
<evidence type="ECO:0000313" key="6">
    <source>
        <dbReference type="Proteomes" id="UP000594834"/>
    </source>
</evidence>
<evidence type="ECO:0000313" key="1">
    <source>
        <dbReference type="EMBL" id="OBX51872.1"/>
    </source>
</evidence>
<gene>
    <name evidence="2" type="ORF">A7456_01900</name>
    <name evidence="1" type="ORF">A9Z60_06240</name>
    <name evidence="3" type="ORF">I6G26_04390</name>
</gene>
<dbReference type="EMBL" id="LZDN01000003">
    <property type="protein sequence ID" value="OBX51872.1"/>
    <property type="molecule type" value="Genomic_DNA"/>
</dbReference>
<dbReference type="RefSeq" id="WP_066888817.1">
    <property type="nucleotide sequence ID" value="NZ_CP065728.1"/>
</dbReference>
<evidence type="ECO:0000313" key="2">
    <source>
        <dbReference type="EMBL" id="OBX84942.1"/>
    </source>
</evidence>
<dbReference type="EMBL" id="CP065728">
    <property type="protein sequence ID" value="QPT45236.1"/>
    <property type="molecule type" value="Genomic_DNA"/>
</dbReference>
<dbReference type="Proteomes" id="UP000092575">
    <property type="component" value="Unassembled WGS sequence"/>
</dbReference>
<proteinExistence type="predicted"/>
<dbReference type="Proteomes" id="UP000092671">
    <property type="component" value="Unassembled WGS sequence"/>
</dbReference>